<organism evidence="4 5">
    <name type="scientific">Tolypothrix tenuis PCC 7101</name>
    <dbReference type="NCBI Taxonomy" id="231146"/>
    <lineage>
        <taxon>Bacteria</taxon>
        <taxon>Bacillati</taxon>
        <taxon>Cyanobacteriota</taxon>
        <taxon>Cyanophyceae</taxon>
        <taxon>Nostocales</taxon>
        <taxon>Tolypothrichaceae</taxon>
        <taxon>Tolypothrix</taxon>
    </lineage>
</organism>
<keyword evidence="5" id="KW-1185">Reference proteome</keyword>
<dbReference type="InterPro" id="IPR011006">
    <property type="entry name" value="CheY-like_superfamily"/>
</dbReference>
<accession>A0A1Z4MTC1</accession>
<evidence type="ECO:0000313" key="5">
    <source>
        <dbReference type="Proteomes" id="UP000218785"/>
    </source>
</evidence>
<dbReference type="EMBL" id="AP018248">
    <property type="protein sequence ID" value="BAY96661.1"/>
    <property type="molecule type" value="Genomic_DNA"/>
</dbReference>
<sequence>MNNKLLIVDDDASMRLLMEEVLESLEDEEVELLMAKNGEEALAIIQTEKPKLVFLDIIMPKMDGLEVCNTVKKKLAIPDIYIVMLTANGQEFDKQQGIDVGADLYITKPFRPNIVLNISREVLGLPVVVELAKDGL</sequence>
<dbReference type="PROSITE" id="PS50110">
    <property type="entry name" value="RESPONSE_REGULATORY"/>
    <property type="match status" value="1"/>
</dbReference>
<dbReference type="GO" id="GO:0000160">
    <property type="term" value="P:phosphorelay signal transduction system"/>
    <property type="evidence" value="ECO:0007669"/>
    <property type="project" value="InterPro"/>
</dbReference>
<dbReference type="InterPro" id="IPR050595">
    <property type="entry name" value="Bact_response_regulator"/>
</dbReference>
<dbReference type="PANTHER" id="PTHR44591:SF3">
    <property type="entry name" value="RESPONSE REGULATORY DOMAIN-CONTAINING PROTEIN"/>
    <property type="match status" value="1"/>
</dbReference>
<reference evidence="4 5" key="1">
    <citation type="submission" date="2017-06" db="EMBL/GenBank/DDBJ databases">
        <title>Genome sequencing of cyanobaciteial culture collection at National Institute for Environmental Studies (NIES).</title>
        <authorList>
            <person name="Hirose Y."/>
            <person name="Shimura Y."/>
            <person name="Fujisawa T."/>
            <person name="Nakamura Y."/>
            <person name="Kawachi M."/>
        </authorList>
    </citation>
    <scope>NUCLEOTIDE SEQUENCE [LARGE SCALE GENOMIC DNA]</scope>
    <source>
        <strain evidence="4 5">NIES-37</strain>
    </source>
</reference>
<dbReference type="Gene3D" id="3.40.50.2300">
    <property type="match status" value="1"/>
</dbReference>
<dbReference type="SMART" id="SM00448">
    <property type="entry name" value="REC"/>
    <property type="match status" value="1"/>
</dbReference>
<feature type="domain" description="Response regulatory" evidence="3">
    <location>
        <begin position="4"/>
        <end position="123"/>
    </location>
</feature>
<feature type="modified residue" description="4-aspartylphosphate" evidence="2">
    <location>
        <position position="56"/>
    </location>
</feature>
<keyword evidence="1 2" id="KW-0597">Phosphoprotein</keyword>
<dbReference type="PANTHER" id="PTHR44591">
    <property type="entry name" value="STRESS RESPONSE REGULATOR PROTEIN 1"/>
    <property type="match status" value="1"/>
</dbReference>
<evidence type="ECO:0000313" key="4">
    <source>
        <dbReference type="EMBL" id="BAY96661.1"/>
    </source>
</evidence>
<dbReference type="CDD" id="cd17574">
    <property type="entry name" value="REC_OmpR"/>
    <property type="match status" value="1"/>
</dbReference>
<protein>
    <submittedName>
        <fullName evidence="4">Response regulator receiver protein</fullName>
    </submittedName>
</protein>
<evidence type="ECO:0000256" key="1">
    <source>
        <dbReference type="ARBA" id="ARBA00022553"/>
    </source>
</evidence>
<evidence type="ECO:0000256" key="2">
    <source>
        <dbReference type="PROSITE-ProRule" id="PRU00169"/>
    </source>
</evidence>
<proteinExistence type="predicted"/>
<dbReference type="Proteomes" id="UP000218785">
    <property type="component" value="Chromosome"/>
</dbReference>
<dbReference type="SUPFAM" id="SSF52172">
    <property type="entry name" value="CheY-like"/>
    <property type="match status" value="1"/>
</dbReference>
<gene>
    <name evidence="4" type="ORF">NIES37_05950</name>
</gene>
<dbReference type="InterPro" id="IPR001789">
    <property type="entry name" value="Sig_transdc_resp-reg_receiver"/>
</dbReference>
<dbReference type="Pfam" id="PF00072">
    <property type="entry name" value="Response_reg"/>
    <property type="match status" value="1"/>
</dbReference>
<evidence type="ECO:0000259" key="3">
    <source>
        <dbReference type="PROSITE" id="PS50110"/>
    </source>
</evidence>
<dbReference type="AlphaFoldDB" id="A0A1Z4MTC1"/>
<name>A0A1Z4MTC1_9CYAN</name>
<dbReference type="RefSeq" id="WP_096573840.1">
    <property type="nucleotide sequence ID" value="NZ_CAWNJS010000001.1"/>
</dbReference>
<dbReference type="KEGG" id="ttq:NIES37_05950"/>